<feature type="transmembrane region" description="Helical" evidence="1">
    <location>
        <begin position="183"/>
        <end position="207"/>
    </location>
</feature>
<gene>
    <name evidence="2" type="ORF">LCGC14_3121430</name>
</gene>
<name>A0A0F8W262_9ZZZZ</name>
<dbReference type="EMBL" id="LAZR01067838">
    <property type="protein sequence ID" value="KKK50797.1"/>
    <property type="molecule type" value="Genomic_DNA"/>
</dbReference>
<comment type="caution">
    <text evidence="2">The sequence shown here is derived from an EMBL/GenBank/DDBJ whole genome shotgun (WGS) entry which is preliminary data.</text>
</comment>
<organism evidence="2">
    <name type="scientific">marine sediment metagenome</name>
    <dbReference type="NCBI Taxonomy" id="412755"/>
    <lineage>
        <taxon>unclassified sequences</taxon>
        <taxon>metagenomes</taxon>
        <taxon>ecological metagenomes</taxon>
    </lineage>
</organism>
<feature type="non-terminal residue" evidence="2">
    <location>
        <position position="1"/>
    </location>
</feature>
<dbReference type="AlphaFoldDB" id="A0A0F8W262"/>
<keyword evidence="1" id="KW-1133">Transmembrane helix</keyword>
<evidence type="ECO:0008006" key="3">
    <source>
        <dbReference type="Google" id="ProtNLM"/>
    </source>
</evidence>
<evidence type="ECO:0000256" key="1">
    <source>
        <dbReference type="SAM" id="Phobius"/>
    </source>
</evidence>
<accession>A0A0F8W262</accession>
<keyword evidence="1" id="KW-0812">Transmembrane</keyword>
<evidence type="ECO:0000313" key="2">
    <source>
        <dbReference type="EMBL" id="KKK50797.1"/>
    </source>
</evidence>
<feature type="transmembrane region" description="Helical" evidence="1">
    <location>
        <begin position="147"/>
        <end position="171"/>
    </location>
</feature>
<sequence>ATDLARLAQDTAVIANLNSSDAFKQLIAVIVTGNVRMGRTLGLQLRFGVALEKGAKAIGKNVDELTDLEVTQIRTNEVMRQGEKIAGTYSAAMETAGKQLLSLDRHIEESRRIIGETYLPIFSSLVEGVTDALKSFEAMNEGQQRGIATAIGMTTAWSGLLGVGLLIVATIPKLIAGFQALGIASAGALGPIGLLVGAIAAITTVLVSQSAARKAAKAEFLELAAAFGHVEDSGIEVVKVTKKQEEAAKKVVPTYKRYVREIKRLAGELDLFIVSQEDMNEAIALGGNISERLYGCFLMIRGPGLS</sequence>
<keyword evidence="1" id="KW-0472">Membrane</keyword>
<protein>
    <recommendedName>
        <fullName evidence="3">Phage tail tape measure protein domain-containing protein</fullName>
    </recommendedName>
</protein>
<reference evidence="2" key="1">
    <citation type="journal article" date="2015" name="Nature">
        <title>Complex archaea that bridge the gap between prokaryotes and eukaryotes.</title>
        <authorList>
            <person name="Spang A."/>
            <person name="Saw J.H."/>
            <person name="Jorgensen S.L."/>
            <person name="Zaremba-Niedzwiedzka K."/>
            <person name="Martijn J."/>
            <person name="Lind A.E."/>
            <person name="van Eijk R."/>
            <person name="Schleper C."/>
            <person name="Guy L."/>
            <person name="Ettema T.J."/>
        </authorList>
    </citation>
    <scope>NUCLEOTIDE SEQUENCE</scope>
</reference>
<proteinExistence type="predicted"/>